<dbReference type="InterPro" id="IPR009057">
    <property type="entry name" value="Homeodomain-like_sf"/>
</dbReference>
<organism evidence="5 6">
    <name type="scientific">Nonomuraea guangzhouensis</name>
    <dbReference type="NCBI Taxonomy" id="1291555"/>
    <lineage>
        <taxon>Bacteria</taxon>
        <taxon>Bacillati</taxon>
        <taxon>Actinomycetota</taxon>
        <taxon>Actinomycetes</taxon>
        <taxon>Streptosporangiales</taxon>
        <taxon>Streptosporangiaceae</taxon>
        <taxon>Nonomuraea</taxon>
    </lineage>
</organism>
<proteinExistence type="predicted"/>
<evidence type="ECO:0000256" key="3">
    <source>
        <dbReference type="ARBA" id="ARBA00023163"/>
    </source>
</evidence>
<accession>A0ABW4G7U7</accession>
<dbReference type="PANTHER" id="PTHR43280">
    <property type="entry name" value="ARAC-FAMILY TRANSCRIPTIONAL REGULATOR"/>
    <property type="match status" value="1"/>
</dbReference>
<dbReference type="Pfam" id="PF12833">
    <property type="entry name" value="HTH_18"/>
    <property type="match status" value="1"/>
</dbReference>
<evidence type="ECO:0000313" key="5">
    <source>
        <dbReference type="EMBL" id="MFD1538832.1"/>
    </source>
</evidence>
<dbReference type="InterPro" id="IPR018060">
    <property type="entry name" value="HTH_AraC"/>
</dbReference>
<dbReference type="Gene3D" id="1.10.10.60">
    <property type="entry name" value="Homeodomain-like"/>
    <property type="match status" value="1"/>
</dbReference>
<evidence type="ECO:0000256" key="1">
    <source>
        <dbReference type="ARBA" id="ARBA00023015"/>
    </source>
</evidence>
<sequence>MVKNGHKAIPEIQYVPPAAGAVGVEVMPIAELRRRMHHHGGADGAQDAEGAGGAQRPDFHLLLTVEQGLLWHMVDFADYAVTDSTWLWVRPGQVQRFGDLSAATGTLVLFQPDFLDPATATDVRLDDPFGRTLWQITGEDAPALRRALDHLAHEYGTTHMPAPTRSAILQRLLAVLLLRLTHLTAPVGTLPAEHTETFQRFRAAVETTFTRARDVGHYARVLGYSTRTLTRAALAAAGVGAKEFIDRRVVLEAKRLLAHGDEPVASIGVRLGFLDTSNFVKYFIQRTGTTPATFRSRYRPARAAR</sequence>
<dbReference type="SUPFAM" id="SSF51215">
    <property type="entry name" value="Regulatory protein AraC"/>
    <property type="match status" value="1"/>
</dbReference>
<reference evidence="6" key="1">
    <citation type="journal article" date="2019" name="Int. J. Syst. Evol. Microbiol.">
        <title>The Global Catalogue of Microorganisms (GCM) 10K type strain sequencing project: providing services to taxonomists for standard genome sequencing and annotation.</title>
        <authorList>
            <consortium name="The Broad Institute Genomics Platform"/>
            <consortium name="The Broad Institute Genome Sequencing Center for Infectious Disease"/>
            <person name="Wu L."/>
            <person name="Ma J."/>
        </authorList>
    </citation>
    <scope>NUCLEOTIDE SEQUENCE [LARGE SCALE GENOMIC DNA]</scope>
    <source>
        <strain evidence="6">CGMCC 1.15399</strain>
    </source>
</reference>
<dbReference type="InterPro" id="IPR037923">
    <property type="entry name" value="HTH-like"/>
</dbReference>
<feature type="domain" description="HTH araC/xylS-type" evidence="4">
    <location>
        <begin position="199"/>
        <end position="297"/>
    </location>
</feature>
<gene>
    <name evidence="5" type="ORF">ACFSJ0_17375</name>
</gene>
<keyword evidence="2" id="KW-0238">DNA-binding</keyword>
<dbReference type="SUPFAM" id="SSF46689">
    <property type="entry name" value="Homeodomain-like"/>
    <property type="match status" value="1"/>
</dbReference>
<dbReference type="SMART" id="SM00342">
    <property type="entry name" value="HTH_ARAC"/>
    <property type="match status" value="1"/>
</dbReference>
<keyword evidence="6" id="KW-1185">Reference proteome</keyword>
<dbReference type="EMBL" id="JBHUCM010000014">
    <property type="protein sequence ID" value="MFD1538832.1"/>
    <property type="molecule type" value="Genomic_DNA"/>
</dbReference>
<evidence type="ECO:0000313" key="6">
    <source>
        <dbReference type="Proteomes" id="UP001597097"/>
    </source>
</evidence>
<protein>
    <submittedName>
        <fullName evidence="5">Helix-turn-helix domain-containing protein</fullName>
    </submittedName>
</protein>
<dbReference type="PANTHER" id="PTHR43280:SF32">
    <property type="entry name" value="TRANSCRIPTIONAL REGULATORY PROTEIN"/>
    <property type="match status" value="1"/>
</dbReference>
<name>A0ABW4G7U7_9ACTN</name>
<keyword evidence="3" id="KW-0804">Transcription</keyword>
<dbReference type="PROSITE" id="PS01124">
    <property type="entry name" value="HTH_ARAC_FAMILY_2"/>
    <property type="match status" value="1"/>
</dbReference>
<dbReference type="Proteomes" id="UP001597097">
    <property type="component" value="Unassembled WGS sequence"/>
</dbReference>
<dbReference type="RefSeq" id="WP_308127048.1">
    <property type="nucleotide sequence ID" value="NZ_JAHKRM010000009.1"/>
</dbReference>
<keyword evidence="1" id="KW-0805">Transcription regulation</keyword>
<comment type="caution">
    <text evidence="5">The sequence shown here is derived from an EMBL/GenBank/DDBJ whole genome shotgun (WGS) entry which is preliminary data.</text>
</comment>
<evidence type="ECO:0000259" key="4">
    <source>
        <dbReference type="PROSITE" id="PS01124"/>
    </source>
</evidence>
<evidence type="ECO:0000256" key="2">
    <source>
        <dbReference type="ARBA" id="ARBA00023125"/>
    </source>
</evidence>